<feature type="transmembrane region" description="Helical" evidence="1">
    <location>
        <begin position="443"/>
        <end position="461"/>
    </location>
</feature>
<protein>
    <recommendedName>
        <fullName evidence="4">Glycosyltransferase RgtA/B/C/D-like domain-containing protein</fullName>
    </recommendedName>
</protein>
<name>A0A0R2BJ28_SECCO</name>
<feature type="transmembrane region" description="Helical" evidence="1">
    <location>
        <begin position="411"/>
        <end position="431"/>
    </location>
</feature>
<comment type="caution">
    <text evidence="2">The sequence shown here is derived from an EMBL/GenBank/DDBJ whole genome shotgun (WGS) entry which is preliminary data.</text>
</comment>
<keyword evidence="1" id="KW-1133">Transmembrane helix</keyword>
<evidence type="ECO:0008006" key="4">
    <source>
        <dbReference type="Google" id="ProtNLM"/>
    </source>
</evidence>
<keyword evidence="1" id="KW-0472">Membrane</keyword>
<feature type="transmembrane region" description="Helical" evidence="1">
    <location>
        <begin position="498"/>
        <end position="520"/>
    </location>
</feature>
<evidence type="ECO:0000256" key="1">
    <source>
        <dbReference type="SAM" id="Phobius"/>
    </source>
</evidence>
<feature type="transmembrane region" description="Helical" evidence="1">
    <location>
        <begin position="136"/>
        <end position="168"/>
    </location>
</feature>
<proteinExistence type="predicted"/>
<dbReference type="PATRIC" id="fig|1423733.4.peg.3161"/>
<feature type="transmembrane region" description="Helical" evidence="1">
    <location>
        <begin position="180"/>
        <end position="198"/>
    </location>
</feature>
<reference evidence="2 3" key="1">
    <citation type="journal article" date="2015" name="Genome Announc.">
        <title>Expanding the biotechnology potential of lactobacilli through comparative genomics of 213 strains and associated genera.</title>
        <authorList>
            <person name="Sun Z."/>
            <person name="Harris H.M."/>
            <person name="McCann A."/>
            <person name="Guo C."/>
            <person name="Argimon S."/>
            <person name="Zhang W."/>
            <person name="Yang X."/>
            <person name="Jeffery I.B."/>
            <person name="Cooney J.C."/>
            <person name="Kagawa T.F."/>
            <person name="Liu W."/>
            <person name="Song Y."/>
            <person name="Salvetti E."/>
            <person name="Wrobel A."/>
            <person name="Rasinkangas P."/>
            <person name="Parkhill J."/>
            <person name="Rea M.C."/>
            <person name="O'Sullivan O."/>
            <person name="Ritari J."/>
            <person name="Douillard F.P."/>
            <person name="Paul Ross R."/>
            <person name="Yang R."/>
            <person name="Briner A.E."/>
            <person name="Felis G.E."/>
            <person name="de Vos W.M."/>
            <person name="Barrangou R."/>
            <person name="Klaenhammer T.R."/>
            <person name="Caufield P.W."/>
            <person name="Cui Y."/>
            <person name="Zhang H."/>
            <person name="O'Toole P.W."/>
        </authorList>
    </citation>
    <scope>NUCLEOTIDE SEQUENCE [LARGE SCALE GENOMIC DNA]</scope>
    <source>
        <strain evidence="2 3">DSM 20515</strain>
    </source>
</reference>
<dbReference type="STRING" id="33960.TY91_02170"/>
<accession>A0A0R2BJ28</accession>
<feature type="transmembrane region" description="Helical" evidence="1">
    <location>
        <begin position="204"/>
        <end position="220"/>
    </location>
</feature>
<organism evidence="2 3">
    <name type="scientific">Secundilactobacillus collinoides DSM 20515 = JCM 1123</name>
    <dbReference type="NCBI Taxonomy" id="1423733"/>
    <lineage>
        <taxon>Bacteria</taxon>
        <taxon>Bacillati</taxon>
        <taxon>Bacillota</taxon>
        <taxon>Bacilli</taxon>
        <taxon>Lactobacillales</taxon>
        <taxon>Lactobacillaceae</taxon>
        <taxon>Secundilactobacillus</taxon>
    </lineage>
</organism>
<gene>
    <name evidence="2" type="ORF">FC82_GL003037</name>
</gene>
<sequence>MIMLLRKINLTNFFAVLLIGGLGLGIVSNVIFPKNPKLSYLVLAVAALLWFIKPYFKRFADRLSPRTMKWAFVGSMGAILVIQLLILHFLPATVYHDPYRVLNQAELLSRGHLDWTRSIYFYRSPNNVPLAILMSYWIKLFALVHISTFVAVHLLSLLLLDGFIALIISLVRQFTTRNGSALATMVFFVFSSFAYTYYLQVFYSDLPILLTLALVFYTLAHWPHMTTLKKTLMGVAIFLAVMLGQIVKPNLIVLAVAIVIVGIWLFIRQRSQFVKLLVPFILMLGGFAASVPVTHAMETADHFSVSTKYQIPTMHWIEMGYNPNSYGRINGADVKKLDALPTKAARQSYLNKALPARLKKLGIFGIVKQWGVKLGILLNVGNVQSAYTGGFIQAPASYQKVEAPIKTMSSALMRASIILLYVEALFSSVALIRRQASMPNTAFVLALVTAVGYLAFHTLMWETESRYGQALMPMLFLLSTIDRPAIKSLTPKTTRFRVFNTVAFLFVVAAAYVTSPLYLIDHSQLVTGQLSQLSIQYRAKLTAVAPHKDLTQEIKLNHAATHLIVSTAPKTHLTGQLTNLSTHHAYQLTAGPKSLLIHRVLAKGKYLIKISNNTAATQKLQVSKMYDYKLAPYPIKLNQRLHPTWSLIYQAGRTVKI</sequence>
<dbReference type="AlphaFoldDB" id="A0A0R2BJ28"/>
<dbReference type="Proteomes" id="UP000051845">
    <property type="component" value="Unassembled WGS sequence"/>
</dbReference>
<feature type="transmembrane region" description="Helical" evidence="1">
    <location>
        <begin position="68"/>
        <end position="90"/>
    </location>
</feature>
<evidence type="ECO:0000313" key="3">
    <source>
        <dbReference type="Proteomes" id="UP000051845"/>
    </source>
</evidence>
<feature type="transmembrane region" description="Helical" evidence="1">
    <location>
        <begin position="251"/>
        <end position="267"/>
    </location>
</feature>
<feature type="transmembrane region" description="Helical" evidence="1">
    <location>
        <begin position="38"/>
        <end position="56"/>
    </location>
</feature>
<evidence type="ECO:0000313" key="2">
    <source>
        <dbReference type="EMBL" id="KRM77668.1"/>
    </source>
</evidence>
<keyword evidence="1" id="KW-0812">Transmembrane</keyword>
<dbReference type="EMBL" id="AYYR01000009">
    <property type="protein sequence ID" value="KRM77668.1"/>
    <property type="molecule type" value="Genomic_DNA"/>
</dbReference>
<feature type="transmembrane region" description="Helical" evidence="1">
    <location>
        <begin position="12"/>
        <end position="32"/>
    </location>
</feature>
<feature type="transmembrane region" description="Helical" evidence="1">
    <location>
        <begin position="274"/>
        <end position="293"/>
    </location>
</feature>